<feature type="region of interest" description="Disordered" evidence="1">
    <location>
        <begin position="1484"/>
        <end position="1585"/>
    </location>
</feature>
<feature type="compositionally biased region" description="Polar residues" evidence="1">
    <location>
        <begin position="1733"/>
        <end position="1750"/>
    </location>
</feature>
<dbReference type="VEuPathDB" id="VectorBase:ASIC008221"/>
<dbReference type="EMBL" id="KE525036">
    <property type="protein sequence ID" value="KFB40790.1"/>
    <property type="molecule type" value="Genomic_DNA"/>
</dbReference>
<evidence type="ECO:0000256" key="1">
    <source>
        <dbReference type="SAM" id="MobiDB-lite"/>
    </source>
</evidence>
<dbReference type="Proteomes" id="UP000030765">
    <property type="component" value="Unassembled WGS sequence"/>
</dbReference>
<feature type="compositionally biased region" description="Polar residues" evidence="1">
    <location>
        <begin position="1696"/>
        <end position="1708"/>
    </location>
</feature>
<feature type="region of interest" description="Disordered" evidence="1">
    <location>
        <begin position="1408"/>
        <end position="1436"/>
    </location>
</feature>
<organism evidence="2">
    <name type="scientific">Anopheles sinensis</name>
    <name type="common">Mosquito</name>
    <dbReference type="NCBI Taxonomy" id="74873"/>
    <lineage>
        <taxon>Eukaryota</taxon>
        <taxon>Metazoa</taxon>
        <taxon>Ecdysozoa</taxon>
        <taxon>Arthropoda</taxon>
        <taxon>Hexapoda</taxon>
        <taxon>Insecta</taxon>
        <taxon>Pterygota</taxon>
        <taxon>Neoptera</taxon>
        <taxon>Endopterygota</taxon>
        <taxon>Diptera</taxon>
        <taxon>Nematocera</taxon>
        <taxon>Culicoidea</taxon>
        <taxon>Culicidae</taxon>
        <taxon>Anophelinae</taxon>
        <taxon>Anopheles</taxon>
    </lineage>
</organism>
<name>A0A084VS46_ANOSI</name>
<accession>A0A084VS46</accession>
<feature type="region of interest" description="Disordered" evidence="1">
    <location>
        <begin position="1651"/>
        <end position="1772"/>
    </location>
</feature>
<gene>
    <name evidence="2" type="ORF">ZHAS_00008221</name>
</gene>
<reference evidence="3" key="2">
    <citation type="submission" date="2020-05" db="UniProtKB">
        <authorList>
            <consortium name="EnsemblMetazoa"/>
        </authorList>
    </citation>
    <scope>IDENTIFICATION</scope>
</reference>
<feature type="region of interest" description="Disordered" evidence="1">
    <location>
        <begin position="1124"/>
        <end position="1145"/>
    </location>
</feature>
<dbReference type="VEuPathDB" id="VectorBase:ASIS018710"/>
<feature type="compositionally biased region" description="Polar residues" evidence="1">
    <location>
        <begin position="1654"/>
        <end position="1669"/>
    </location>
</feature>
<evidence type="ECO:0000313" key="2">
    <source>
        <dbReference type="EMBL" id="KFB40790.1"/>
    </source>
</evidence>
<dbReference type="EMBL" id="ATLV01015809">
    <property type="status" value="NOT_ANNOTATED_CDS"/>
    <property type="molecule type" value="Genomic_DNA"/>
</dbReference>
<dbReference type="OMA" id="LPVWEYM"/>
<dbReference type="STRING" id="74873.A0A084VS46"/>
<evidence type="ECO:0000313" key="4">
    <source>
        <dbReference type="Proteomes" id="UP000030765"/>
    </source>
</evidence>
<dbReference type="OrthoDB" id="7735752at2759"/>
<dbReference type="EnsemblMetazoa" id="ASIC008221-RA">
    <property type="protein sequence ID" value="ASIC008221-PA"/>
    <property type="gene ID" value="ASIC008221"/>
</dbReference>
<sequence>MPSEISFKENVAKYRRQLESSSEPDALLRMLKAMECYVDGFPGDSNRQICAAHLGKELVDWIAQKQDDVLQTEPGQSLLIVLERFLAICHTAQSAIRCFCVVRLYNAGVALSTKNTSHRLRLRVCALMYQFPIEDEQVELFDRIKRVVLKTVQDWGSKGGTGKSLEEGIDLVIELHRKLLVHAAGKPPSVNGTRAGVLTLFRELFDTNLALLYRIFTLCRPKAHHLFHAVMETMKRVVQPNEMELESLLNESVGFVENIVSFSGDGGEYVKFTKFLSMFAGIGREPYASCIYLLEQQLQLQQQPKPAASNIGQLTDRLKKLHGEHVSNPLVVRVAIFLACQGSIYYNRLTQDVALANAGSAIEFFQSLMPFVRYCPAETVPELCRKCTSSRRHLAERLLTMLVQLCIFQVKDAAERKATGGISQNPSYTVDQVCELITKKLSLLEPLGCERKRLLIDSTVRQSVSWIKHALTLLRDDPKNADDTAEVLKLLKLLITTQNTHRFDFLTDLYLVRLLENCYIERPDSTPAQASIFCWGSVSVRMLKLLLTLRECRTGAEKEEDQTASIIIPIIRSIMFNQVNAPDGDPIRSLSTVQLYEHPSFDRHGFTFNCVLAREEKFTILAKEMNLAVKYKMPLSFTPLDYFVELQKLGDLRENCLTFGMALYGFSDNDAENIPAEMMDELCASLAAYEPTNVQERVQRAASLAMGSYLSFSLVSREALSRVRDVPFKIEHFRNDQIDELLAESQLDRETRLVDLMEAIRTHYSEMITALVQDNFQSLGVLLSVVQIASILDNVAKYYQLNYYPHRAVELQLQNLLLVSQGREERPLEQCAPLGFLLEQHRPTEELLAAGSTGETACWQTYAGTKFGPLANLAKRAAELLKSFSSSTQQFTDAVPDNRKYQFLNLYLSLAVYYASRGNLEKSLDLIRRTLAQLPPTESSSVFGEETDGVKSLSAIETIALLVRGRTAQIIFRLLVEYGLPWPGTNDGTEDDTPPALCIFLKSMLSTFNDLQKLPNKHTFVFSLATVEMTVAVLQYLIVRYDTSALVEPYVDQLLKFVLRRGAGLRVMQVLLLYGHMSADMQKLDRCEVALRYLYRVLMIRPIGWSPTRKEIAKNIQEPLLLSDRDDDRHRLPTPPSNGTDNDCDRLRKAVPKHLENSIIPAKEWTLSDPSESPEPTIEQYLMFQHATTCDCSFCRYPQYKCMSFQAAALSARLSALKRSPVITSRTELAYEAIADHWITAVEPKLDRSAGTSSVWFSAGYRTDVVTSVIRMFVQWGQFLGALHRFSPALNALDRAVRLSESVQLIAPIDPALLEDVNFNRITMANAQKRHDCGTSLRHKRSRSMIEKSFHQTVVAAGTKDGGDSTDGEIVTLGTELDKLLLTPQQQQRGPSKTVDRVNELIRQAASRRHQLKKNAQPEVTVPTITPLPSRSYSASARKPKTVNIFVDSPPGLPAGKHRPAVPATVAKMKLSSSAQSAIASASDVDVDASKGHIPHPAVTTEGKRRAHGKRALLQEDSLTPTKSKIQSYKEALKTPGKGQLNLKQTNVSPFDMNGFPNLGQSTSGSDVSPPKTPQRGKTSGLNGSFRDALVLGGVKKSNDSSCVIVLDDSSDSRQSEEAVEASFVDHAATMSTGKNSALSLKSYSDRKRLVQGASGSNQTPSTQRSAASTKRRAPFVASKTKLRFGDSSPEHKDVNQPSPDASKTTPSVVAADSLPSNGFVSVARKPTRKRTCQPTMDDTPETTGPNVSPNKMPASSVDNIATRTRQRRKRV</sequence>
<proteinExistence type="predicted"/>
<feature type="compositionally biased region" description="Polar residues" evidence="1">
    <location>
        <begin position="1517"/>
        <end position="1527"/>
    </location>
</feature>
<keyword evidence="4" id="KW-1185">Reference proteome</keyword>
<feature type="compositionally biased region" description="Polar residues" evidence="1">
    <location>
        <begin position="1423"/>
        <end position="1435"/>
    </location>
</feature>
<evidence type="ECO:0000313" key="3">
    <source>
        <dbReference type="EnsemblMetazoa" id="ASIC008221-PA"/>
    </source>
</evidence>
<reference evidence="2 4" key="1">
    <citation type="journal article" date="2014" name="BMC Genomics">
        <title>Genome sequence of Anopheles sinensis provides insight into genetics basis of mosquito competence for malaria parasites.</title>
        <authorList>
            <person name="Zhou D."/>
            <person name="Zhang D."/>
            <person name="Ding G."/>
            <person name="Shi L."/>
            <person name="Hou Q."/>
            <person name="Ye Y."/>
            <person name="Xu Y."/>
            <person name="Zhou H."/>
            <person name="Xiong C."/>
            <person name="Li S."/>
            <person name="Yu J."/>
            <person name="Hong S."/>
            <person name="Yu X."/>
            <person name="Zou P."/>
            <person name="Chen C."/>
            <person name="Chang X."/>
            <person name="Wang W."/>
            <person name="Lv Y."/>
            <person name="Sun Y."/>
            <person name="Ma L."/>
            <person name="Shen B."/>
            <person name="Zhu C."/>
        </authorList>
    </citation>
    <scope>NUCLEOTIDE SEQUENCE [LARGE SCALE GENOMIC DNA]</scope>
</reference>
<protein>
    <submittedName>
        <fullName evidence="2">AGAP001949-PA-like protein</fullName>
    </submittedName>
</protein>